<sequence>MHIADGVLSGPVLAAGAALSAGGTAWGLRKINVENLPRTGLLAAAFFVASLVHVPVGPSSVHLLLNGLVGIMLGWAAFPAILVALTLQAILFQFGGLTVLGVNTLNVALPAIFCHYLLARPVRGGSRLVCMLSGFSAGALSVMLTAAMTALSLYLSGDSFISTAQALLVAHLPVAAIEGVFTALVVAYLRQVRSQALGSLLI</sequence>
<feature type="transmembrane region" description="Helical" evidence="7">
    <location>
        <begin position="36"/>
        <end position="56"/>
    </location>
</feature>
<dbReference type="PANTHER" id="PTHR34229">
    <property type="entry name" value="METAL TRANSPORT PROTEIN HI_1621-RELATED"/>
    <property type="match status" value="1"/>
</dbReference>
<keyword evidence="5 7" id="KW-1133">Transmembrane helix</keyword>
<dbReference type="eggNOG" id="COG0310">
    <property type="taxonomic scope" value="Bacteria"/>
</dbReference>
<evidence type="ECO:0000313" key="9">
    <source>
        <dbReference type="Proteomes" id="UP000009047"/>
    </source>
</evidence>
<evidence type="ECO:0000256" key="5">
    <source>
        <dbReference type="ARBA" id="ARBA00022989"/>
    </source>
</evidence>
<proteinExistence type="predicted"/>
<keyword evidence="6 7" id="KW-0472">Membrane</keyword>
<evidence type="ECO:0000313" key="8">
    <source>
        <dbReference type="EMBL" id="ADK85009.1"/>
    </source>
</evidence>
<evidence type="ECO:0000256" key="7">
    <source>
        <dbReference type="SAM" id="Phobius"/>
    </source>
</evidence>
<dbReference type="Gene3D" id="1.10.1760.20">
    <property type="match status" value="1"/>
</dbReference>
<dbReference type="RefSeq" id="WP_013258462.1">
    <property type="nucleotide sequence ID" value="NC_014365.1"/>
</dbReference>
<feature type="transmembrane region" description="Helical" evidence="7">
    <location>
        <begin position="63"/>
        <end position="91"/>
    </location>
</feature>
<dbReference type="NCBIfam" id="NF004905">
    <property type="entry name" value="PRK06265.1-5"/>
    <property type="match status" value="1"/>
</dbReference>
<dbReference type="STRING" id="644282.Deba_1641"/>
<accession>E1QHG6</accession>
<feature type="transmembrane region" description="Helical" evidence="7">
    <location>
        <begin position="167"/>
        <end position="189"/>
    </location>
</feature>
<name>E1QHG6_DESB2</name>
<dbReference type="OrthoDB" id="9792317at2"/>
<dbReference type="Pfam" id="PF01891">
    <property type="entry name" value="CbiM"/>
    <property type="match status" value="1"/>
</dbReference>
<dbReference type="InterPro" id="IPR002751">
    <property type="entry name" value="CbiM/NikMN"/>
</dbReference>
<feature type="transmembrane region" description="Helical" evidence="7">
    <location>
        <begin position="97"/>
        <end position="118"/>
    </location>
</feature>
<evidence type="ECO:0000256" key="6">
    <source>
        <dbReference type="ARBA" id="ARBA00023136"/>
    </source>
</evidence>
<keyword evidence="4 7" id="KW-0812">Transmembrane</keyword>
<dbReference type="EMBL" id="CP002085">
    <property type="protein sequence ID" value="ADK85009.1"/>
    <property type="molecule type" value="Genomic_DNA"/>
</dbReference>
<gene>
    <name evidence="8" type="ordered locus">Deba_1641</name>
</gene>
<reference evidence="8 9" key="1">
    <citation type="journal article" date="2010" name="Stand. Genomic Sci.">
        <title>Complete genome sequence of Desulfarculus baarsii type strain (2st14).</title>
        <authorList>
            <person name="Sun H."/>
            <person name="Spring S."/>
            <person name="Lapidus A."/>
            <person name="Davenport K."/>
            <person name="Del Rio T.G."/>
            <person name="Tice H."/>
            <person name="Nolan M."/>
            <person name="Copeland A."/>
            <person name="Cheng J.F."/>
            <person name="Lucas S."/>
            <person name="Tapia R."/>
            <person name="Goodwin L."/>
            <person name="Pitluck S."/>
            <person name="Ivanova N."/>
            <person name="Pagani I."/>
            <person name="Mavromatis K."/>
            <person name="Ovchinnikova G."/>
            <person name="Pati A."/>
            <person name="Chen A."/>
            <person name="Palaniappan K."/>
            <person name="Hauser L."/>
            <person name="Chang Y.J."/>
            <person name="Jeffries C.D."/>
            <person name="Detter J.C."/>
            <person name="Han C."/>
            <person name="Rohde M."/>
            <person name="Brambilla E."/>
            <person name="Goker M."/>
            <person name="Woyke T."/>
            <person name="Bristow J."/>
            <person name="Eisen J.A."/>
            <person name="Markowitz V."/>
            <person name="Hugenholtz P."/>
            <person name="Kyrpides N.C."/>
            <person name="Klenk H.P."/>
            <person name="Land M."/>
        </authorList>
    </citation>
    <scope>NUCLEOTIDE SEQUENCE [LARGE SCALE GENOMIC DNA]</scope>
    <source>
        <strain evidence="9">ATCC 33931 / DSM 2075 / LMG 7858 / VKM B-1802 / 2st14</strain>
    </source>
</reference>
<dbReference type="HOGENOM" id="CLU_052508_1_0_7"/>
<feature type="transmembrane region" description="Helical" evidence="7">
    <location>
        <begin position="130"/>
        <end position="155"/>
    </location>
</feature>
<keyword evidence="3" id="KW-1003">Cell membrane</keyword>
<dbReference type="PANTHER" id="PTHR34229:SF1">
    <property type="entry name" value="METAL TRANSPORT PROTEIN HI_1621-RELATED"/>
    <property type="match status" value="1"/>
</dbReference>
<dbReference type="AlphaFoldDB" id="E1QHG6"/>
<evidence type="ECO:0000256" key="3">
    <source>
        <dbReference type="ARBA" id="ARBA00022475"/>
    </source>
</evidence>
<protein>
    <submittedName>
        <fullName evidence="8">Cobalamin (Vitamin B12) biosynthesis CbiM protein</fullName>
    </submittedName>
</protein>
<evidence type="ECO:0000256" key="2">
    <source>
        <dbReference type="ARBA" id="ARBA00022448"/>
    </source>
</evidence>
<dbReference type="GO" id="GO:0000041">
    <property type="term" value="P:transition metal ion transport"/>
    <property type="evidence" value="ECO:0007669"/>
    <property type="project" value="InterPro"/>
</dbReference>
<dbReference type="KEGG" id="dbr:Deba_1641"/>
<dbReference type="GO" id="GO:0005886">
    <property type="term" value="C:plasma membrane"/>
    <property type="evidence" value="ECO:0007669"/>
    <property type="project" value="UniProtKB-SubCell"/>
</dbReference>
<dbReference type="Proteomes" id="UP000009047">
    <property type="component" value="Chromosome"/>
</dbReference>
<comment type="subcellular location">
    <subcellularLocation>
        <location evidence="1">Cell membrane</location>
        <topology evidence="1">Multi-pass membrane protein</topology>
    </subcellularLocation>
</comment>
<evidence type="ECO:0000256" key="1">
    <source>
        <dbReference type="ARBA" id="ARBA00004651"/>
    </source>
</evidence>
<evidence type="ECO:0000256" key="4">
    <source>
        <dbReference type="ARBA" id="ARBA00022692"/>
    </source>
</evidence>
<keyword evidence="9" id="KW-1185">Reference proteome</keyword>
<organism evidence="8 9">
    <name type="scientific">Desulfarculus baarsii (strain ATCC 33931 / DSM 2075 / LMG 7858 / VKM B-1802 / 2st14)</name>
    <dbReference type="NCBI Taxonomy" id="644282"/>
    <lineage>
        <taxon>Bacteria</taxon>
        <taxon>Pseudomonadati</taxon>
        <taxon>Thermodesulfobacteriota</taxon>
        <taxon>Desulfarculia</taxon>
        <taxon>Desulfarculales</taxon>
        <taxon>Desulfarculaceae</taxon>
        <taxon>Desulfarculus</taxon>
    </lineage>
</organism>
<keyword evidence="2" id="KW-0813">Transport</keyword>
<dbReference type="NCBIfam" id="NF004904">
    <property type="entry name" value="PRK06265.1-4"/>
    <property type="match status" value="1"/>
</dbReference>